<accession>A0A8X7QX26</accession>
<gene>
    <name evidence="6" type="ORF">Bca52824_061019</name>
</gene>
<comment type="caution">
    <text evidence="6">The sequence shown here is derived from an EMBL/GenBank/DDBJ whole genome shotgun (WGS) entry which is preliminary data.</text>
</comment>
<sequence length="157" mass="18390">MGQDYSYTQPSSSSEELYITSLIVAEGEHYANEVESNFTISQEDQYAAAPEADEGIPRTCYCGSEPVVKTSYTPKNPYRRYFSCNNVDDGECHIWKWWDVAMQEELRETQIQLRMLKDQFFESDQKVAKLEKILRVLSKKTAVVKYRFAREFVYCSW</sequence>
<organism evidence="6 7">
    <name type="scientific">Brassica carinata</name>
    <name type="common">Ethiopian mustard</name>
    <name type="synonym">Abyssinian cabbage</name>
    <dbReference type="NCBI Taxonomy" id="52824"/>
    <lineage>
        <taxon>Eukaryota</taxon>
        <taxon>Viridiplantae</taxon>
        <taxon>Streptophyta</taxon>
        <taxon>Embryophyta</taxon>
        <taxon>Tracheophyta</taxon>
        <taxon>Spermatophyta</taxon>
        <taxon>Magnoliopsida</taxon>
        <taxon>eudicotyledons</taxon>
        <taxon>Gunneridae</taxon>
        <taxon>Pentapetalae</taxon>
        <taxon>rosids</taxon>
        <taxon>malvids</taxon>
        <taxon>Brassicales</taxon>
        <taxon>Brassicaceae</taxon>
        <taxon>Brassiceae</taxon>
        <taxon>Brassica</taxon>
    </lineage>
</organism>
<evidence type="ECO:0000259" key="5">
    <source>
        <dbReference type="PROSITE" id="PS51999"/>
    </source>
</evidence>
<dbReference type="InterPro" id="IPR010666">
    <property type="entry name" value="Znf_GRF"/>
</dbReference>
<dbReference type="Proteomes" id="UP000886595">
    <property type="component" value="Unassembled WGS sequence"/>
</dbReference>
<keyword evidence="2 4" id="KW-0863">Zinc-finger</keyword>
<evidence type="ECO:0000256" key="2">
    <source>
        <dbReference type="ARBA" id="ARBA00022771"/>
    </source>
</evidence>
<dbReference type="EMBL" id="JAAMPC010000012">
    <property type="protein sequence ID" value="KAG2278464.1"/>
    <property type="molecule type" value="Genomic_DNA"/>
</dbReference>
<name>A0A8X7QX26_BRACI</name>
<reference evidence="6 7" key="1">
    <citation type="submission" date="2020-02" db="EMBL/GenBank/DDBJ databases">
        <authorList>
            <person name="Ma Q."/>
            <person name="Huang Y."/>
            <person name="Song X."/>
            <person name="Pei D."/>
        </authorList>
    </citation>
    <scope>NUCLEOTIDE SEQUENCE [LARGE SCALE GENOMIC DNA]</scope>
    <source>
        <strain evidence="6">Sxm20200214</strain>
        <tissue evidence="6">Leaf</tissue>
    </source>
</reference>
<evidence type="ECO:0000313" key="6">
    <source>
        <dbReference type="EMBL" id="KAG2278464.1"/>
    </source>
</evidence>
<evidence type="ECO:0000256" key="3">
    <source>
        <dbReference type="ARBA" id="ARBA00022833"/>
    </source>
</evidence>
<proteinExistence type="predicted"/>
<protein>
    <recommendedName>
        <fullName evidence="5">GRF-type domain-containing protein</fullName>
    </recommendedName>
</protein>
<feature type="domain" description="GRF-type" evidence="5">
    <location>
        <begin position="60"/>
        <end position="101"/>
    </location>
</feature>
<evidence type="ECO:0000256" key="1">
    <source>
        <dbReference type="ARBA" id="ARBA00022723"/>
    </source>
</evidence>
<keyword evidence="1" id="KW-0479">Metal-binding</keyword>
<dbReference type="Pfam" id="PF06839">
    <property type="entry name" value="Zn_ribbon_GRF"/>
    <property type="match status" value="1"/>
</dbReference>
<dbReference type="PANTHER" id="PTHR33248">
    <property type="entry name" value="ZINC ION-BINDING PROTEIN"/>
    <property type="match status" value="1"/>
</dbReference>
<dbReference type="GO" id="GO:0008270">
    <property type="term" value="F:zinc ion binding"/>
    <property type="evidence" value="ECO:0007669"/>
    <property type="project" value="UniProtKB-KW"/>
</dbReference>
<evidence type="ECO:0000256" key="4">
    <source>
        <dbReference type="PROSITE-ProRule" id="PRU01343"/>
    </source>
</evidence>
<dbReference type="OrthoDB" id="1108632at2759"/>
<keyword evidence="3" id="KW-0862">Zinc</keyword>
<dbReference type="AlphaFoldDB" id="A0A8X7QX26"/>
<keyword evidence="7" id="KW-1185">Reference proteome</keyword>
<dbReference type="PROSITE" id="PS51999">
    <property type="entry name" value="ZF_GRF"/>
    <property type="match status" value="1"/>
</dbReference>
<evidence type="ECO:0000313" key="7">
    <source>
        <dbReference type="Proteomes" id="UP000886595"/>
    </source>
</evidence>